<dbReference type="EC" id="2.7.6.2" evidence="7"/>
<keyword evidence="10" id="KW-1185">Reference proteome</keyword>
<dbReference type="GO" id="GO:0004788">
    <property type="term" value="F:thiamine diphosphokinase activity"/>
    <property type="evidence" value="ECO:0007669"/>
    <property type="project" value="UniProtKB-UniRule"/>
</dbReference>
<dbReference type="AlphaFoldDB" id="A0A9W7XYS1"/>
<dbReference type="InterPro" id="IPR016966">
    <property type="entry name" value="Thiamin_pyrophosphokinase_euk"/>
</dbReference>
<keyword evidence="3 7" id="KW-0808">Transferase</keyword>
<dbReference type="InterPro" id="IPR036371">
    <property type="entry name" value="TPK_B1-bd_sf"/>
</dbReference>
<evidence type="ECO:0000313" key="10">
    <source>
        <dbReference type="Proteomes" id="UP001149813"/>
    </source>
</evidence>
<evidence type="ECO:0000256" key="1">
    <source>
        <dbReference type="ARBA" id="ARBA00005078"/>
    </source>
</evidence>
<dbReference type="SUPFAM" id="SSF63999">
    <property type="entry name" value="Thiamin pyrophosphokinase, catalytic domain"/>
    <property type="match status" value="1"/>
</dbReference>
<sequence>MVLHHPGSSALYSAGNADDGSQDPQLAVLVLNQAIPHAHTLFPHVWRRATHRLCIDGGANHLHAHSPHEALERPTAIVGDLDSLTAPVRAHYERQGTVVHRYADQDSTDFMKGLRYLDEHLAAGGSRGTTPCTVVVFGGLSGRLDHVMHTLKVLLNEHTERKRRILVVSEDNLTFVLPEGESRVCVTEGRDGPTCGLLPLAGEVILSTEGLRWNLSEQVSSFTGLMSTSNLVEAAEVVVRASAPVVWTCEFHPETQ</sequence>
<dbReference type="InterPro" id="IPR007371">
    <property type="entry name" value="TPK_catalytic"/>
</dbReference>
<dbReference type="InterPro" id="IPR036759">
    <property type="entry name" value="TPK_catalytic_sf"/>
</dbReference>
<dbReference type="PIRSF" id="PIRSF031057">
    <property type="entry name" value="Thiamin_pyrophosphokinase"/>
    <property type="match status" value="1"/>
</dbReference>
<comment type="similarity">
    <text evidence="2 7">Belongs to the thiamine pyrophosphokinase family.</text>
</comment>
<dbReference type="PANTHER" id="PTHR13622">
    <property type="entry name" value="THIAMIN PYROPHOSPHOKINASE"/>
    <property type="match status" value="1"/>
</dbReference>
<evidence type="ECO:0000313" key="9">
    <source>
        <dbReference type="EMBL" id="KAJ1720842.1"/>
    </source>
</evidence>
<dbReference type="GO" id="GO:0006772">
    <property type="term" value="P:thiamine metabolic process"/>
    <property type="evidence" value="ECO:0007669"/>
    <property type="project" value="InterPro"/>
</dbReference>
<evidence type="ECO:0000256" key="6">
    <source>
        <dbReference type="ARBA" id="ARBA00022840"/>
    </source>
</evidence>
<feature type="domain" description="Thiamin pyrophosphokinase thiamin-binding" evidence="8">
    <location>
        <begin position="189"/>
        <end position="245"/>
    </location>
</feature>
<comment type="pathway">
    <text evidence="1 7">Cofactor biosynthesis; thiamine diphosphate biosynthesis; thiamine diphosphate from thiamine: step 1/1.</text>
</comment>
<dbReference type="GO" id="GO:0005524">
    <property type="term" value="F:ATP binding"/>
    <property type="evidence" value="ECO:0007669"/>
    <property type="project" value="UniProtKB-UniRule"/>
</dbReference>
<comment type="caution">
    <text evidence="9">The sequence shown here is derived from an EMBL/GenBank/DDBJ whole genome shotgun (WGS) entry which is preliminary data.</text>
</comment>
<dbReference type="OrthoDB" id="25149at2759"/>
<evidence type="ECO:0000256" key="2">
    <source>
        <dbReference type="ARBA" id="ARBA00006785"/>
    </source>
</evidence>
<accession>A0A9W7XYS1</accession>
<dbReference type="FunFam" id="2.60.120.320:FF:000001">
    <property type="entry name" value="Thiamine pyrophosphokinase"/>
    <property type="match status" value="1"/>
</dbReference>
<evidence type="ECO:0000256" key="3">
    <source>
        <dbReference type="ARBA" id="ARBA00022679"/>
    </source>
</evidence>
<evidence type="ECO:0000256" key="5">
    <source>
        <dbReference type="ARBA" id="ARBA00022777"/>
    </source>
</evidence>
<dbReference type="Gene3D" id="3.40.50.10240">
    <property type="entry name" value="Thiamin pyrophosphokinase, catalytic domain"/>
    <property type="match status" value="1"/>
</dbReference>
<comment type="catalytic activity">
    <reaction evidence="7">
        <text>thiamine + ATP = thiamine diphosphate + AMP + H(+)</text>
        <dbReference type="Rhea" id="RHEA:11576"/>
        <dbReference type="ChEBI" id="CHEBI:15378"/>
        <dbReference type="ChEBI" id="CHEBI:18385"/>
        <dbReference type="ChEBI" id="CHEBI:30616"/>
        <dbReference type="ChEBI" id="CHEBI:58937"/>
        <dbReference type="ChEBI" id="CHEBI:456215"/>
    </reaction>
</comment>
<dbReference type="CDD" id="cd07995">
    <property type="entry name" value="TPK"/>
    <property type="match status" value="1"/>
</dbReference>
<reference evidence="9" key="1">
    <citation type="submission" date="2022-07" db="EMBL/GenBank/DDBJ databases">
        <title>Phylogenomic reconstructions and comparative analyses of Kickxellomycotina fungi.</title>
        <authorList>
            <person name="Reynolds N.K."/>
            <person name="Stajich J.E."/>
            <person name="Barry K."/>
            <person name="Grigoriev I.V."/>
            <person name="Crous P."/>
            <person name="Smith M.E."/>
        </authorList>
    </citation>
    <scope>NUCLEOTIDE SEQUENCE</scope>
    <source>
        <strain evidence="9">NBRC 32514</strain>
    </source>
</reference>
<dbReference type="InterPro" id="IPR007373">
    <property type="entry name" value="Thiamin_PyroPKinase_B1-bd"/>
</dbReference>
<dbReference type="GO" id="GO:0009229">
    <property type="term" value="P:thiamine diphosphate biosynthetic process"/>
    <property type="evidence" value="ECO:0007669"/>
    <property type="project" value="UniProtKB-UniRule"/>
</dbReference>
<dbReference type="Pfam" id="PF04263">
    <property type="entry name" value="TPK_catalytic"/>
    <property type="match status" value="1"/>
</dbReference>
<keyword evidence="5 7" id="KW-0418">Kinase</keyword>
<keyword evidence="4 7" id="KW-0547">Nucleotide-binding</keyword>
<protein>
    <recommendedName>
        <fullName evidence="7">Thiamine pyrophosphokinase</fullName>
        <ecNumber evidence="7">2.7.6.2</ecNumber>
    </recommendedName>
</protein>
<dbReference type="EMBL" id="JANBOJ010000220">
    <property type="protein sequence ID" value="KAJ1720842.1"/>
    <property type="molecule type" value="Genomic_DNA"/>
</dbReference>
<organism evidence="9 10">
    <name type="scientific">Coemansia erecta</name>
    <dbReference type="NCBI Taxonomy" id="147472"/>
    <lineage>
        <taxon>Eukaryota</taxon>
        <taxon>Fungi</taxon>
        <taxon>Fungi incertae sedis</taxon>
        <taxon>Zoopagomycota</taxon>
        <taxon>Kickxellomycotina</taxon>
        <taxon>Kickxellomycetes</taxon>
        <taxon>Kickxellales</taxon>
        <taxon>Kickxellaceae</taxon>
        <taxon>Coemansia</taxon>
    </lineage>
</organism>
<dbReference type="GO" id="GO:0030975">
    <property type="term" value="F:thiamine binding"/>
    <property type="evidence" value="ECO:0007669"/>
    <property type="project" value="UniProtKB-UniRule"/>
</dbReference>
<evidence type="ECO:0000256" key="4">
    <source>
        <dbReference type="ARBA" id="ARBA00022741"/>
    </source>
</evidence>
<gene>
    <name evidence="9" type="primary">THI80</name>
    <name evidence="9" type="ORF">LPJ53_004566</name>
</gene>
<evidence type="ECO:0000259" key="8">
    <source>
        <dbReference type="SMART" id="SM00983"/>
    </source>
</evidence>
<dbReference type="InterPro" id="IPR006282">
    <property type="entry name" value="Thi_PPkinase"/>
</dbReference>
<dbReference type="Proteomes" id="UP001149813">
    <property type="component" value="Unassembled WGS sequence"/>
</dbReference>
<proteinExistence type="inferred from homology"/>
<dbReference type="PANTHER" id="PTHR13622:SF8">
    <property type="entry name" value="THIAMIN PYROPHOSPHOKINASE 1"/>
    <property type="match status" value="1"/>
</dbReference>
<dbReference type="GO" id="GO:0016301">
    <property type="term" value="F:kinase activity"/>
    <property type="evidence" value="ECO:0007669"/>
    <property type="project" value="UniProtKB-UniRule"/>
</dbReference>
<dbReference type="SMART" id="SM00983">
    <property type="entry name" value="TPK_B1_binding"/>
    <property type="match status" value="1"/>
</dbReference>
<name>A0A9W7XYS1_9FUNG</name>
<dbReference type="SUPFAM" id="SSF63862">
    <property type="entry name" value="Thiamin pyrophosphokinase, substrate-binding domain"/>
    <property type="match status" value="1"/>
</dbReference>
<dbReference type="Gene3D" id="2.60.120.320">
    <property type="entry name" value="Thiamin pyrophosphokinase, thiamin-binding domain"/>
    <property type="match status" value="1"/>
</dbReference>
<dbReference type="NCBIfam" id="TIGR01378">
    <property type="entry name" value="thi_PPkinase"/>
    <property type="match status" value="1"/>
</dbReference>
<evidence type="ECO:0000256" key="7">
    <source>
        <dbReference type="PIRNR" id="PIRNR031057"/>
    </source>
</evidence>
<dbReference type="Pfam" id="PF04265">
    <property type="entry name" value="TPK_B1_binding"/>
    <property type="match status" value="1"/>
</dbReference>
<keyword evidence="6 7" id="KW-0067">ATP-binding</keyword>